<sequence length="90" mass="9387">MNLGVAGLFALAYSGLVLFALAHSLRKIFPPMRAALTAFALSATVHGATTLFAGDEGGMALAFWAVPHLLVLPLLLLSARRQAARAADGR</sequence>
<keyword evidence="1" id="KW-0812">Transmembrane</keyword>
<organism evidence="2 3">
    <name type="scientific">Roseomonas nitratireducens</name>
    <dbReference type="NCBI Taxonomy" id="2820810"/>
    <lineage>
        <taxon>Bacteria</taxon>
        <taxon>Pseudomonadati</taxon>
        <taxon>Pseudomonadota</taxon>
        <taxon>Alphaproteobacteria</taxon>
        <taxon>Acetobacterales</taxon>
        <taxon>Roseomonadaceae</taxon>
        <taxon>Roseomonas</taxon>
    </lineage>
</organism>
<dbReference type="EMBL" id="JAGIYZ010000005">
    <property type="protein sequence ID" value="MBP0463746.1"/>
    <property type="molecule type" value="Genomic_DNA"/>
</dbReference>
<evidence type="ECO:0000256" key="1">
    <source>
        <dbReference type="SAM" id="Phobius"/>
    </source>
</evidence>
<reference evidence="2 3" key="1">
    <citation type="submission" date="2021-03" db="EMBL/GenBank/DDBJ databases">
        <authorList>
            <person name="So Y."/>
        </authorList>
    </citation>
    <scope>NUCLEOTIDE SEQUENCE [LARGE SCALE GENOMIC DNA]</scope>
    <source>
        <strain evidence="2 3">PWR1</strain>
    </source>
</reference>
<name>A0ABS4AQX5_9PROT</name>
<protein>
    <submittedName>
        <fullName evidence="2">Uncharacterized protein</fullName>
    </submittedName>
</protein>
<proteinExistence type="predicted"/>
<keyword evidence="1" id="KW-0472">Membrane</keyword>
<evidence type="ECO:0000313" key="3">
    <source>
        <dbReference type="Proteomes" id="UP000680815"/>
    </source>
</evidence>
<feature type="transmembrane region" description="Helical" evidence="1">
    <location>
        <begin position="34"/>
        <end position="53"/>
    </location>
</feature>
<keyword evidence="3" id="KW-1185">Reference proteome</keyword>
<feature type="transmembrane region" description="Helical" evidence="1">
    <location>
        <begin position="6"/>
        <end position="22"/>
    </location>
</feature>
<keyword evidence="1" id="KW-1133">Transmembrane helix</keyword>
<dbReference type="Proteomes" id="UP000680815">
    <property type="component" value="Unassembled WGS sequence"/>
</dbReference>
<gene>
    <name evidence="2" type="ORF">J5Y09_07475</name>
</gene>
<dbReference type="RefSeq" id="WP_209351127.1">
    <property type="nucleotide sequence ID" value="NZ_JAGIYZ010000005.1"/>
</dbReference>
<evidence type="ECO:0000313" key="2">
    <source>
        <dbReference type="EMBL" id="MBP0463746.1"/>
    </source>
</evidence>
<feature type="transmembrane region" description="Helical" evidence="1">
    <location>
        <begin position="59"/>
        <end position="77"/>
    </location>
</feature>
<comment type="caution">
    <text evidence="2">The sequence shown here is derived from an EMBL/GenBank/DDBJ whole genome shotgun (WGS) entry which is preliminary data.</text>
</comment>
<accession>A0ABS4AQX5</accession>